<feature type="transmembrane region" description="Helical" evidence="1">
    <location>
        <begin position="721"/>
        <end position="742"/>
    </location>
</feature>
<evidence type="ECO:0000313" key="4">
    <source>
        <dbReference type="EMBL" id="RLN68389.1"/>
    </source>
</evidence>
<dbReference type="Pfam" id="PF25085">
    <property type="entry name" value="DUF7802"/>
    <property type="match status" value="1"/>
</dbReference>
<dbReference type="InterPro" id="IPR004344">
    <property type="entry name" value="TTL/TTLL_fam"/>
</dbReference>
<gene>
    <name evidence="4" type="ORF">BBJ29_002684</name>
    <name evidence="3" type="ORF">BBP00_00004468</name>
</gene>
<organism evidence="3 5">
    <name type="scientific">Phytophthora kernoviae</name>
    <dbReference type="NCBI Taxonomy" id="325452"/>
    <lineage>
        <taxon>Eukaryota</taxon>
        <taxon>Sar</taxon>
        <taxon>Stramenopiles</taxon>
        <taxon>Oomycota</taxon>
        <taxon>Peronosporomycetes</taxon>
        <taxon>Peronosporales</taxon>
        <taxon>Peronosporaceae</taxon>
        <taxon>Phytophthora</taxon>
    </lineage>
</organism>
<proteinExistence type="predicted"/>
<dbReference type="Gene3D" id="3.30.470.20">
    <property type="entry name" value="ATP-grasp fold, B domain"/>
    <property type="match status" value="1"/>
</dbReference>
<dbReference type="PANTHER" id="PTHR35982:SF1">
    <property type="entry name" value="SPIROCYCLASE, AVEC FAMILY"/>
    <property type="match status" value="1"/>
</dbReference>
<feature type="transmembrane region" description="Helical" evidence="1">
    <location>
        <begin position="658"/>
        <end position="681"/>
    </location>
</feature>
<evidence type="ECO:0000259" key="2">
    <source>
        <dbReference type="Pfam" id="PF25085"/>
    </source>
</evidence>
<protein>
    <recommendedName>
        <fullName evidence="2">DUF7802 domain-containing protein</fullName>
    </recommendedName>
</protein>
<dbReference type="EMBL" id="MBAD02000405">
    <property type="protein sequence ID" value="RLN68389.1"/>
    <property type="molecule type" value="Genomic_DNA"/>
</dbReference>
<evidence type="ECO:0000313" key="6">
    <source>
        <dbReference type="Proteomes" id="UP000284657"/>
    </source>
</evidence>
<dbReference type="EMBL" id="MBDO02000109">
    <property type="protein sequence ID" value="RLN62886.1"/>
    <property type="molecule type" value="Genomic_DNA"/>
</dbReference>
<feature type="transmembrane region" description="Helical" evidence="1">
    <location>
        <begin position="613"/>
        <end position="638"/>
    </location>
</feature>
<comment type="caution">
    <text evidence="3">The sequence shown here is derived from an EMBL/GenBank/DDBJ whole genome shotgun (WGS) entry which is preliminary data.</text>
</comment>
<feature type="transmembrane region" description="Helical" evidence="1">
    <location>
        <begin position="867"/>
        <end position="886"/>
    </location>
</feature>
<accession>A0A3F2RRM0</accession>
<feature type="transmembrane region" description="Helical" evidence="1">
    <location>
        <begin position="693"/>
        <end position="715"/>
    </location>
</feature>
<feature type="transmembrane region" description="Helical" evidence="1">
    <location>
        <begin position="584"/>
        <end position="601"/>
    </location>
</feature>
<dbReference type="Pfam" id="PF03133">
    <property type="entry name" value="TTL"/>
    <property type="match status" value="1"/>
</dbReference>
<dbReference type="Proteomes" id="UP000277300">
    <property type="component" value="Unassembled WGS sequence"/>
</dbReference>
<name>A0A3F2RRM0_9STRA</name>
<feature type="domain" description="DUF7802" evidence="2">
    <location>
        <begin position="513"/>
        <end position="889"/>
    </location>
</feature>
<dbReference type="PROSITE" id="PS51221">
    <property type="entry name" value="TTL"/>
    <property type="match status" value="1"/>
</dbReference>
<dbReference type="Proteomes" id="UP000284657">
    <property type="component" value="Unassembled WGS sequence"/>
</dbReference>
<evidence type="ECO:0000313" key="5">
    <source>
        <dbReference type="Proteomes" id="UP000277300"/>
    </source>
</evidence>
<dbReference type="InterPro" id="IPR056704">
    <property type="entry name" value="DUF7802"/>
</dbReference>
<dbReference type="AlphaFoldDB" id="A0A3F2RRM0"/>
<keyword evidence="1" id="KW-1133">Transmembrane helix</keyword>
<feature type="transmembrane region" description="Helical" evidence="1">
    <location>
        <begin position="775"/>
        <end position="794"/>
    </location>
</feature>
<evidence type="ECO:0000313" key="3">
    <source>
        <dbReference type="EMBL" id="RLN62886.1"/>
    </source>
</evidence>
<sequence length="907" mass="104249">MSARTHARFFLPEAKQQQHNPVVQQMEALGIASFQTADSQASWAKLKSDSAEFDLVWSVADPPFAQLEIPHQFAAKVNHLPGAQLLTSPDALNQHLEAQKKKHGKFYFDFVPGHFELPQDRDRLTNAFTEVRKKAEFESKRTRDAHVYQRFLVRERAANSNEDQAKRSAMFVTEEDLQFKLQSNEFAGKTVVVDQYVEPLLLDNHKFRVGFYVAVTSVKPLRIYVYGHLLIQIAKAEYPSKLVVESDPAAYNFDQYIAPWDFSDLQTDFHELPSATREGTNAWHVLKRHLRKKGVDTKRLQDEVDAAIAKVVLSSRGNFQGEQAKLKRARAQTGDGSPSDLSDSFFDLWKFNFEFDDKAKPWLVGVVSNPSMEGQQSVLATDEAIKKRLLHDLLNLVGVHPQARLPFEKFFRPSDPKFCSDKCGDKSRAWDASCWSCPGWFSPQVARNLFTAMTEYARRGNFNLLFPSLEQEFSQFLDTEFSEYDIAFDRHIGVFSIKMVATSRVMPIAFLGLLQENLSLAVVEGVTYLSVFLLMLHVHSSGKRNATMLIAAMLQVMIVELLFYNTERWHGQALVMMVSERLPLYNVLLQAQLYYIAFVATSRLRIDPFFQPFAMGSLMVLLVFPFELLGSKFLWWTWHDTDPLLADRLMGVPCHALFYYYSFSFGFLCAHHILRSIWLVGDYYEEEHWHLEWSYVLLMPVVGTLFAMGFLILGYHLTVHLIGIEAQVCFFLLIGFSLLLFWMADRERDLPDVQKALEPVDVYDSDWLYSCMDHAVNQMVFLHSFVLVLLVLLVDPMNIVSLGHHQPLGNCLENESFYSLVGLQHFRKKHLCVHNFDEPFNLCNYPVTQLLYEDSWYMICGGGYSNFASYVALVLGYSAVLNLLFYQMLKRPQRTRIVSFRKGILAN</sequence>
<dbReference type="PANTHER" id="PTHR35982">
    <property type="entry name" value="AGAP005361-PA"/>
    <property type="match status" value="1"/>
</dbReference>
<feature type="transmembrane region" description="Helical" evidence="1">
    <location>
        <begin position="518"/>
        <end position="538"/>
    </location>
</feature>
<reference evidence="5 6" key="1">
    <citation type="submission" date="2018-07" db="EMBL/GenBank/DDBJ databases">
        <title>Genome sequencing of oomycete isolates from Chile give support for New Zealand origin for Phytophthora kernoviae and make available the first Nothophytophthora sp. genome.</title>
        <authorList>
            <person name="Studholme D.J."/>
            <person name="Sanfuentes E."/>
            <person name="Panda P."/>
            <person name="Hill R."/>
            <person name="Sambles C."/>
            <person name="Grant M."/>
            <person name="Williams N.M."/>
            <person name="Mcdougal R.L."/>
        </authorList>
    </citation>
    <scope>NUCLEOTIDE SEQUENCE [LARGE SCALE GENOMIC DNA]</scope>
    <source>
        <strain evidence="3">Chile6</strain>
        <strain evidence="4">Chile7</strain>
    </source>
</reference>
<evidence type="ECO:0000256" key="1">
    <source>
        <dbReference type="SAM" id="Phobius"/>
    </source>
</evidence>
<keyword evidence="1" id="KW-0472">Membrane</keyword>
<dbReference type="OrthoDB" id="188749at2759"/>
<keyword evidence="1" id="KW-0812">Transmembrane</keyword>
<feature type="transmembrane region" description="Helical" evidence="1">
    <location>
        <begin position="545"/>
        <end position="564"/>
    </location>
</feature>